<comment type="caution">
    <text evidence="9">The sequence shown here is derived from an EMBL/GenBank/DDBJ whole genome shotgun (WGS) entry which is preliminary data.</text>
</comment>
<feature type="binding site" evidence="7">
    <location>
        <position position="138"/>
    </location>
    <ligand>
        <name>glyoxylate</name>
        <dbReference type="ChEBI" id="CHEBI:36655"/>
    </ligand>
</feature>
<name>A0A2C9ZZI6_PSEDV</name>
<comment type="cofactor">
    <cofactor evidence="1">
        <name>FMN</name>
        <dbReference type="ChEBI" id="CHEBI:58210"/>
    </cofactor>
</comment>
<dbReference type="EMBL" id="MWPV01000007">
    <property type="protein sequence ID" value="OUL56179.1"/>
    <property type="molecule type" value="Genomic_DNA"/>
</dbReference>
<feature type="binding site" evidence="7">
    <location>
        <position position="164"/>
    </location>
    <ligand>
        <name>FMN</name>
        <dbReference type="ChEBI" id="CHEBI:58210"/>
    </ligand>
</feature>
<evidence type="ECO:0000256" key="7">
    <source>
        <dbReference type="PIRSR" id="PIRSR000138-2"/>
    </source>
</evidence>
<evidence type="ECO:0000256" key="4">
    <source>
        <dbReference type="ARBA" id="ARBA00023002"/>
    </source>
</evidence>
<dbReference type="FunFam" id="3.20.20.70:FF:000029">
    <property type="entry name" value="L-lactate dehydrogenase"/>
    <property type="match status" value="1"/>
</dbReference>
<feature type="binding site" evidence="7">
    <location>
        <position position="136"/>
    </location>
    <ligand>
        <name>FMN</name>
        <dbReference type="ChEBI" id="CHEBI:58210"/>
    </ligand>
</feature>
<dbReference type="PROSITE" id="PS51349">
    <property type="entry name" value="FMN_HYDROXY_ACID_DH_2"/>
    <property type="match status" value="1"/>
</dbReference>
<dbReference type="CDD" id="cd02809">
    <property type="entry name" value="alpha_hydroxyacid_oxid_FMN"/>
    <property type="match status" value="1"/>
</dbReference>
<evidence type="ECO:0000313" key="10">
    <source>
        <dbReference type="Proteomes" id="UP000194841"/>
    </source>
</evidence>
<feature type="binding site" evidence="7">
    <location>
        <begin position="306"/>
        <end position="307"/>
    </location>
    <ligand>
        <name>FMN</name>
        <dbReference type="ChEBI" id="CHEBI:58210"/>
    </ligand>
</feature>
<feature type="binding site" evidence="7">
    <location>
        <position position="32"/>
    </location>
    <ligand>
        <name>glyoxylate</name>
        <dbReference type="ChEBI" id="CHEBI:36655"/>
    </ligand>
</feature>
<dbReference type="OrthoDB" id="9770452at2"/>
<dbReference type="InterPro" id="IPR012133">
    <property type="entry name" value="Alpha-hydoxy_acid_DH_FMN"/>
</dbReference>
<dbReference type="AlphaFoldDB" id="A0A2C9ZZI6"/>
<dbReference type="Gene3D" id="3.20.20.70">
    <property type="entry name" value="Aldolase class I"/>
    <property type="match status" value="1"/>
</dbReference>
<proteinExistence type="inferred from homology"/>
<evidence type="ECO:0000313" key="9">
    <source>
        <dbReference type="EMBL" id="OUL56179.1"/>
    </source>
</evidence>
<evidence type="ECO:0000256" key="2">
    <source>
        <dbReference type="ARBA" id="ARBA00022630"/>
    </source>
</evidence>
<dbReference type="SUPFAM" id="SSF51395">
    <property type="entry name" value="FMN-linked oxidoreductases"/>
    <property type="match status" value="1"/>
</dbReference>
<keyword evidence="4" id="KW-0560">Oxidoreductase</keyword>
<feature type="active site" description="Proton acceptor" evidence="6">
    <location>
        <position position="252"/>
    </location>
</feature>
<dbReference type="PIRSF" id="PIRSF000138">
    <property type="entry name" value="Al-hdrx_acd_dh"/>
    <property type="match status" value="1"/>
</dbReference>
<dbReference type="InterPro" id="IPR037396">
    <property type="entry name" value="FMN_HAD"/>
</dbReference>
<keyword evidence="3 7" id="KW-0288">FMN</keyword>
<reference evidence="9 10" key="1">
    <citation type="submission" date="2017-02" db="EMBL/GenBank/DDBJ databases">
        <title>Pseudoalteromonas ulvae TC14 Genome.</title>
        <authorList>
            <person name="Molmeret M."/>
        </authorList>
    </citation>
    <scope>NUCLEOTIDE SEQUENCE [LARGE SCALE GENOMIC DNA]</scope>
    <source>
        <strain evidence="9">TC14</strain>
    </source>
</reference>
<dbReference type="PANTHER" id="PTHR10578">
    <property type="entry name" value="S -2-HYDROXY-ACID OXIDASE-RELATED"/>
    <property type="match status" value="1"/>
</dbReference>
<dbReference type="InterPro" id="IPR013785">
    <property type="entry name" value="Aldolase_TIM"/>
</dbReference>
<feature type="binding site" evidence="7">
    <location>
        <position position="252"/>
    </location>
    <ligand>
        <name>glyoxylate</name>
        <dbReference type="ChEBI" id="CHEBI:36655"/>
    </ligand>
</feature>
<feature type="binding site" evidence="7">
    <location>
        <position position="255"/>
    </location>
    <ligand>
        <name>glyoxylate</name>
        <dbReference type="ChEBI" id="CHEBI:36655"/>
    </ligand>
</feature>
<dbReference type="PANTHER" id="PTHR10578:SF143">
    <property type="entry name" value="FMN-DEPENDENT ALPHA-HYDROXY ACID DEHYDROGENASE PB1A11.03"/>
    <property type="match status" value="1"/>
</dbReference>
<feature type="binding site" evidence="7">
    <location>
        <begin position="283"/>
        <end position="287"/>
    </location>
    <ligand>
        <name>FMN</name>
        <dbReference type="ChEBI" id="CHEBI:58210"/>
    </ligand>
</feature>
<evidence type="ECO:0000256" key="5">
    <source>
        <dbReference type="ARBA" id="ARBA00024042"/>
    </source>
</evidence>
<dbReference type="Pfam" id="PF01070">
    <property type="entry name" value="FMN_dh"/>
    <property type="match status" value="1"/>
</dbReference>
<comment type="similarity">
    <text evidence="5">Belongs to the FMN-dependent alpha-hydroxy acid dehydrogenase family.</text>
</comment>
<evidence type="ECO:0000259" key="8">
    <source>
        <dbReference type="PROSITE" id="PS51349"/>
    </source>
</evidence>
<dbReference type="InterPro" id="IPR000262">
    <property type="entry name" value="FMN-dep_DH"/>
</dbReference>
<organism evidence="9 10">
    <name type="scientific">Pseudoalteromonas ulvae</name>
    <dbReference type="NCBI Taxonomy" id="107327"/>
    <lineage>
        <taxon>Bacteria</taxon>
        <taxon>Pseudomonadati</taxon>
        <taxon>Pseudomonadota</taxon>
        <taxon>Gammaproteobacteria</taxon>
        <taxon>Alteromonadales</taxon>
        <taxon>Pseudoalteromonadaceae</taxon>
        <taxon>Pseudoalteromonas</taxon>
    </lineage>
</organism>
<protein>
    <submittedName>
        <fullName evidence="9">Alpha-hydroxy-acid oxidizing enzyme</fullName>
    </submittedName>
</protein>
<dbReference type="GO" id="GO:0010181">
    <property type="term" value="F:FMN binding"/>
    <property type="evidence" value="ECO:0007669"/>
    <property type="project" value="InterPro"/>
</dbReference>
<feature type="binding site" evidence="7">
    <location>
        <position position="250"/>
    </location>
    <ligand>
        <name>FMN</name>
        <dbReference type="ChEBI" id="CHEBI:58210"/>
    </ligand>
</feature>
<gene>
    <name evidence="9" type="ORF">B1199_18885</name>
</gene>
<keyword evidence="10" id="KW-1185">Reference proteome</keyword>
<keyword evidence="2 7" id="KW-0285">Flavoprotein</keyword>
<evidence type="ECO:0000256" key="1">
    <source>
        <dbReference type="ARBA" id="ARBA00001917"/>
    </source>
</evidence>
<evidence type="ECO:0000256" key="3">
    <source>
        <dbReference type="ARBA" id="ARBA00022643"/>
    </source>
</evidence>
<feature type="binding site" evidence="7">
    <location>
        <position position="228"/>
    </location>
    <ligand>
        <name>FMN</name>
        <dbReference type="ChEBI" id="CHEBI:58210"/>
    </ligand>
</feature>
<feature type="binding site" evidence="7">
    <location>
        <position position="114"/>
    </location>
    <ligand>
        <name>FMN</name>
        <dbReference type="ChEBI" id="CHEBI:58210"/>
    </ligand>
</feature>
<evidence type="ECO:0000256" key="6">
    <source>
        <dbReference type="PIRSR" id="PIRSR000138-1"/>
    </source>
</evidence>
<feature type="domain" description="FMN hydroxy acid dehydrogenase" evidence="8">
    <location>
        <begin position="6"/>
        <end position="355"/>
    </location>
</feature>
<accession>A0A2C9ZZI6</accession>
<dbReference type="RefSeq" id="WP_086745693.1">
    <property type="nucleotide sequence ID" value="NZ_MWPV01000007.1"/>
</dbReference>
<dbReference type="Proteomes" id="UP000194841">
    <property type="component" value="Unassembled WGS sequence"/>
</dbReference>
<sequence>MKPFDTPPQDIVSLHDYRRYAAKILPANAWHYIDGASADELTAQHNQHAFSRFHLKQRVLNGVTKVDTQVRLLTENHAFPLLLAPVAYQKLAHPSGEVGVMQAAAAQDIGYVLSTLSSTSLNEVIKYKASNSAWFQLYIQPQWSQTLQLIEQAEMAGYSALVITVDAPINGLRNREQRVGFCLPDGIAAVNIQGGNQPSSLEACLAVAPTWQTIEKIISATKLPVILKGISCVEDARLAKQLHLSGIVVSNHGGRVLDSTAPSINTLRAIREEVGQEMTVLLDSGIRRGTDVVKALALGANAVMIGRPMMYALATAGPLGVAHMLRILKDEIQMTMALCGCENVGKISGDILHDY</sequence>
<dbReference type="GO" id="GO:0016614">
    <property type="term" value="F:oxidoreductase activity, acting on CH-OH group of donors"/>
    <property type="evidence" value="ECO:0007669"/>
    <property type="project" value="UniProtKB-ARBA"/>
</dbReference>
<feature type="binding site" evidence="7">
    <location>
        <position position="173"/>
    </location>
    <ligand>
        <name>glyoxylate</name>
        <dbReference type="ChEBI" id="CHEBI:36655"/>
    </ligand>
</feature>
<feature type="binding site" evidence="7">
    <location>
        <begin position="85"/>
        <end position="87"/>
    </location>
    <ligand>
        <name>FMN</name>
        <dbReference type="ChEBI" id="CHEBI:58210"/>
    </ligand>
</feature>